<evidence type="ECO:0000256" key="4">
    <source>
        <dbReference type="ARBA" id="ARBA00022691"/>
    </source>
</evidence>
<comment type="catalytic activity">
    <reaction evidence="5">
        <text>a 2'-deoxyadenosine in DNA + S-adenosyl-L-methionine = an N(6)-methyl-2'-deoxyadenosine in DNA + S-adenosyl-L-homocysteine + H(+)</text>
        <dbReference type="Rhea" id="RHEA:15197"/>
        <dbReference type="Rhea" id="RHEA-COMP:12418"/>
        <dbReference type="Rhea" id="RHEA-COMP:12419"/>
        <dbReference type="ChEBI" id="CHEBI:15378"/>
        <dbReference type="ChEBI" id="CHEBI:57856"/>
        <dbReference type="ChEBI" id="CHEBI:59789"/>
        <dbReference type="ChEBI" id="CHEBI:90615"/>
        <dbReference type="ChEBI" id="CHEBI:90616"/>
        <dbReference type="EC" id="2.1.1.72"/>
    </reaction>
</comment>
<keyword evidence="4" id="KW-0949">S-adenosyl-L-methionine</keyword>
<dbReference type="GO" id="GO:0006304">
    <property type="term" value="P:DNA modification"/>
    <property type="evidence" value="ECO:0007669"/>
    <property type="project" value="InterPro"/>
</dbReference>
<evidence type="ECO:0000256" key="5">
    <source>
        <dbReference type="ARBA" id="ARBA00047942"/>
    </source>
</evidence>
<dbReference type="Proteomes" id="UP000074664">
    <property type="component" value="Unassembled WGS sequence"/>
</dbReference>
<name>A0AAN2RG08_STRSU</name>
<accession>A0AAN2RG08</accession>
<evidence type="ECO:0000256" key="1">
    <source>
        <dbReference type="ARBA" id="ARBA00011900"/>
    </source>
</evidence>
<evidence type="ECO:0000313" key="7">
    <source>
        <dbReference type="EMBL" id="CYU69927.1"/>
    </source>
</evidence>
<sequence>MNKDIANDLNAAIYDSLITYLKSIILTEVNKCNKLSWRELVVKKNSLNYKLITIIAYLYLDSKGITWKFKDENINEIYSDNYTVGIYEILKKINGNNQTLDLSYVYQRLLEIDLVYGEDNRYHFVEDKHHRDNLGSYYTPLPLAKMLTKNLLSNFIKINFDKDINNVKNDPSVIALLRNIKVIDLSVGSGIFLLSYISVIKEYISSDEDFIRDVYKSLYGTDVDPVAIILSEYSISLYEGNGNLGMHLILGNPLFSSSSTFEERYSLAQESRYNNTEMGVLEELLATKGFDIVLGNPPWEKLRFEERKFFKVFSPQISQISNKIKRGVKVKELQNNNPEDYLYYYDITSDYSSAKQKIKKDNIFSCSANGELNTYSLFYELSLILLKRNGVVGLLVKSSMVKTGTNSKLFRELLNNKYLCSVDIFLNKEKIFKIDSREEFAFVVSAKSKNNNFFVKSGIKTLDTYESIKSVELNKTILKSINPNSWMIPNNTNFEELNFLINMYKNFRTFEDVFDEAVFGRLVHLTNHSKYIYEVKQDGIPIYEGKFIERYDSMYSTFKGMSQDEKYKSKASSIVQKNVKEIPESRFFIDSQFWDKISKNYQNRYTLMWRSLTSVSNRRTMLATVLPFSPTSQSIQFLQAKNNKETIILLSIFNSIIFDYLIRLKMPGIDLTQSVIKDIPVPEFENFQEVIIFENQKGTIFQHIQSRVYWLYEEDNRMRELFDDDRYRYSNNSRKICEIEIDKLIAKAYSMNEKELKKVASNFSAYYSKKEIDLFF</sequence>
<proteinExistence type="predicted"/>
<dbReference type="Pfam" id="PF07669">
    <property type="entry name" value="Eco57I"/>
    <property type="match status" value="1"/>
</dbReference>
<dbReference type="GO" id="GO:0009007">
    <property type="term" value="F:site-specific DNA-methyltransferase (adenine-specific) activity"/>
    <property type="evidence" value="ECO:0007669"/>
    <property type="project" value="UniProtKB-EC"/>
</dbReference>
<dbReference type="InterPro" id="IPR029063">
    <property type="entry name" value="SAM-dependent_MTases_sf"/>
</dbReference>
<comment type="caution">
    <text evidence="7">The sequence shown here is derived from an EMBL/GenBank/DDBJ whole genome shotgun (WGS) entry which is preliminary data.</text>
</comment>
<dbReference type="EMBL" id="FIGH01000007">
    <property type="protein sequence ID" value="CYU69927.1"/>
    <property type="molecule type" value="Genomic_DNA"/>
</dbReference>
<evidence type="ECO:0000313" key="8">
    <source>
        <dbReference type="Proteomes" id="UP000074664"/>
    </source>
</evidence>
<feature type="domain" description="Type II methyltransferase M.TaqI-like" evidence="6">
    <location>
        <begin position="356"/>
        <end position="432"/>
    </location>
</feature>
<dbReference type="InterPro" id="IPR050953">
    <property type="entry name" value="N4_N6_ade-DNA_methylase"/>
</dbReference>
<keyword evidence="2 7" id="KW-0489">Methyltransferase</keyword>
<dbReference type="Gene3D" id="3.40.50.150">
    <property type="entry name" value="Vaccinia Virus protein VP39"/>
    <property type="match status" value="1"/>
</dbReference>
<keyword evidence="3" id="KW-0808">Transferase</keyword>
<evidence type="ECO:0000256" key="3">
    <source>
        <dbReference type="ARBA" id="ARBA00022679"/>
    </source>
</evidence>
<dbReference type="RefSeq" id="WP_044752873.1">
    <property type="nucleotide sequence ID" value="NZ_CEDH01000008.1"/>
</dbReference>
<protein>
    <recommendedName>
        <fullName evidence="1">site-specific DNA-methyltransferase (adenine-specific)</fullName>
        <ecNumber evidence="1">2.1.1.72</ecNumber>
    </recommendedName>
</protein>
<dbReference type="PRINTS" id="PR00507">
    <property type="entry name" value="N12N6MTFRASE"/>
</dbReference>
<dbReference type="GO" id="GO:0032259">
    <property type="term" value="P:methylation"/>
    <property type="evidence" value="ECO:0007669"/>
    <property type="project" value="UniProtKB-KW"/>
</dbReference>
<evidence type="ECO:0000256" key="2">
    <source>
        <dbReference type="ARBA" id="ARBA00022603"/>
    </source>
</evidence>
<dbReference type="PANTHER" id="PTHR33841">
    <property type="entry name" value="DNA METHYLTRANSFERASE YEEA-RELATED"/>
    <property type="match status" value="1"/>
</dbReference>
<dbReference type="SUPFAM" id="SSF53335">
    <property type="entry name" value="S-adenosyl-L-methionine-dependent methyltransferases"/>
    <property type="match status" value="1"/>
</dbReference>
<dbReference type="InterPro" id="IPR011639">
    <property type="entry name" value="MethylTrfase_TaqI-like_dom"/>
</dbReference>
<evidence type="ECO:0000259" key="6">
    <source>
        <dbReference type="Pfam" id="PF07669"/>
    </source>
</evidence>
<dbReference type="AlphaFoldDB" id="A0AAN2RG08"/>
<dbReference type="EC" id="2.1.1.72" evidence="1"/>
<organism evidence="7 8">
    <name type="scientific">Streptococcus suis</name>
    <dbReference type="NCBI Taxonomy" id="1307"/>
    <lineage>
        <taxon>Bacteria</taxon>
        <taxon>Bacillati</taxon>
        <taxon>Bacillota</taxon>
        <taxon>Bacilli</taxon>
        <taxon>Lactobacillales</taxon>
        <taxon>Streptococcaceae</taxon>
        <taxon>Streptococcus</taxon>
    </lineage>
</organism>
<gene>
    <name evidence="7" type="ORF">ERS132392_01555</name>
</gene>
<reference evidence="7 8" key="1">
    <citation type="submission" date="2016-02" db="EMBL/GenBank/DDBJ databases">
        <authorList>
            <consortium name="Pathogen Informatics"/>
        </authorList>
    </citation>
    <scope>NUCLEOTIDE SEQUENCE [LARGE SCALE GENOMIC DNA]</scope>
    <source>
        <strain evidence="7 8">LSS30</strain>
    </source>
</reference>
<dbReference type="PANTHER" id="PTHR33841:SF1">
    <property type="entry name" value="DNA METHYLTRANSFERASE A"/>
    <property type="match status" value="1"/>
</dbReference>